<protein>
    <recommendedName>
        <fullName evidence="1">DUF6879 domain-containing protein</fullName>
    </recommendedName>
</protein>
<evidence type="ECO:0000313" key="2">
    <source>
        <dbReference type="EMBL" id="GAA0977234.1"/>
    </source>
</evidence>
<dbReference type="Pfam" id="PF21806">
    <property type="entry name" value="DUF6879"/>
    <property type="match status" value="1"/>
</dbReference>
<proteinExistence type="predicted"/>
<accession>A0ABN1S7L9</accession>
<evidence type="ECO:0000313" key="3">
    <source>
        <dbReference type="Proteomes" id="UP001500033"/>
    </source>
</evidence>
<name>A0ABN1S7L9_9ACTN</name>
<dbReference type="EMBL" id="BAAAIE010000014">
    <property type="protein sequence ID" value="GAA0977234.1"/>
    <property type="molecule type" value="Genomic_DNA"/>
</dbReference>
<gene>
    <name evidence="2" type="ORF">GCM10009576_029110</name>
</gene>
<reference evidence="2 3" key="1">
    <citation type="journal article" date="2019" name="Int. J. Syst. Evol. Microbiol.">
        <title>The Global Catalogue of Microorganisms (GCM) 10K type strain sequencing project: providing services to taxonomists for standard genome sequencing and annotation.</title>
        <authorList>
            <consortium name="The Broad Institute Genomics Platform"/>
            <consortium name="The Broad Institute Genome Sequencing Center for Infectious Disease"/>
            <person name="Wu L."/>
            <person name="Ma J."/>
        </authorList>
    </citation>
    <scope>NUCLEOTIDE SEQUENCE [LARGE SCALE GENOMIC DNA]</scope>
    <source>
        <strain evidence="2 3">JCM 11445</strain>
    </source>
</reference>
<sequence length="255" mass="28960">MFESFLSGASERFMRPEYHEDFRRVYESGIRSLNKLERGQNFKERGFPSWEAFAAGEWAKALSLIEEERDVYAQQFRKASELNVTERRLRVVEFPVTPYVQWELFVLRLRVELGDNIKIADARKIADAEKDRPVPGVVILGEAAMYEVVYDEDGNAAGANRFTEPTLILKHWQTSRLSMIAPSHSSTSSTGKLPHCRPRSLISDHDLYVIAIPVRAPALAYDQPPGDGQPHPRLGGALQLVEYQVQTEPADRCDL</sequence>
<dbReference type="Proteomes" id="UP001500033">
    <property type="component" value="Unassembled WGS sequence"/>
</dbReference>
<evidence type="ECO:0000259" key="1">
    <source>
        <dbReference type="Pfam" id="PF21806"/>
    </source>
</evidence>
<dbReference type="InterPro" id="IPR049244">
    <property type="entry name" value="DUF6879"/>
</dbReference>
<comment type="caution">
    <text evidence="2">The sequence shown here is derived from an EMBL/GenBank/DDBJ whole genome shotgun (WGS) entry which is preliminary data.</text>
</comment>
<organism evidence="2 3">
    <name type="scientific">Streptomyces rhizosphaericus</name>
    <dbReference type="NCBI Taxonomy" id="114699"/>
    <lineage>
        <taxon>Bacteria</taxon>
        <taxon>Bacillati</taxon>
        <taxon>Actinomycetota</taxon>
        <taxon>Actinomycetes</taxon>
        <taxon>Kitasatosporales</taxon>
        <taxon>Streptomycetaceae</taxon>
        <taxon>Streptomyces</taxon>
        <taxon>Streptomyces violaceusniger group</taxon>
    </lineage>
</organism>
<keyword evidence="3" id="KW-1185">Reference proteome</keyword>
<feature type="domain" description="DUF6879" evidence="1">
    <location>
        <begin position="20"/>
        <end position="173"/>
    </location>
</feature>